<dbReference type="PANTHER" id="PTHR11132">
    <property type="entry name" value="SOLUTE CARRIER FAMILY 35"/>
    <property type="match status" value="1"/>
</dbReference>
<comment type="subcellular location">
    <subcellularLocation>
        <location evidence="1">Membrane</location>
        <topology evidence="1">Multi-pass membrane protein</topology>
    </subcellularLocation>
</comment>
<dbReference type="AlphaFoldDB" id="A0A7S4MYY6"/>
<reference evidence="6" key="1">
    <citation type="submission" date="2021-01" db="EMBL/GenBank/DDBJ databases">
        <authorList>
            <person name="Corre E."/>
            <person name="Pelletier E."/>
            <person name="Niang G."/>
            <person name="Scheremetjew M."/>
            <person name="Finn R."/>
            <person name="Kale V."/>
            <person name="Holt S."/>
            <person name="Cochrane G."/>
            <person name="Meng A."/>
            <person name="Brown T."/>
            <person name="Cohen L."/>
        </authorList>
    </citation>
    <scope>NUCLEOTIDE SEQUENCE</scope>
    <source>
        <strain evidence="6">CCMP 2712</strain>
    </source>
</reference>
<evidence type="ECO:0000256" key="4">
    <source>
        <dbReference type="ARBA" id="ARBA00023136"/>
    </source>
</evidence>
<protein>
    <recommendedName>
        <fullName evidence="7">Sugar phosphate transporter domain-containing protein</fullName>
    </recommendedName>
</protein>
<evidence type="ECO:0000256" key="2">
    <source>
        <dbReference type="ARBA" id="ARBA00022692"/>
    </source>
</evidence>
<organism evidence="6">
    <name type="scientific">Guillardia theta</name>
    <name type="common">Cryptophyte</name>
    <name type="synonym">Cryptomonas phi</name>
    <dbReference type="NCBI Taxonomy" id="55529"/>
    <lineage>
        <taxon>Eukaryota</taxon>
        <taxon>Cryptophyceae</taxon>
        <taxon>Pyrenomonadales</taxon>
        <taxon>Geminigeraceae</taxon>
        <taxon>Guillardia</taxon>
    </lineage>
</organism>
<proteinExistence type="predicted"/>
<feature type="transmembrane region" description="Helical" evidence="5">
    <location>
        <begin position="131"/>
        <end position="152"/>
    </location>
</feature>
<feature type="transmembrane region" description="Helical" evidence="5">
    <location>
        <begin position="88"/>
        <end position="110"/>
    </location>
</feature>
<evidence type="ECO:0008006" key="7">
    <source>
        <dbReference type="Google" id="ProtNLM"/>
    </source>
</evidence>
<accession>A0A7S4MYY6</accession>
<feature type="transmembrane region" description="Helical" evidence="5">
    <location>
        <begin position="223"/>
        <end position="247"/>
    </location>
</feature>
<feature type="transmembrane region" description="Helical" evidence="5">
    <location>
        <begin position="285"/>
        <end position="304"/>
    </location>
</feature>
<keyword evidence="4 5" id="KW-0472">Membrane</keyword>
<evidence type="ECO:0000256" key="3">
    <source>
        <dbReference type="ARBA" id="ARBA00022989"/>
    </source>
</evidence>
<sequence>MATSRGELARREEIFGLLVCLAYASTSIAITYANKIVLSSYGFHFEVTLILAQLALSTASILLLFLLGVCSAPPLNFDTLVKTLPLSFWFFAYVITGLSSLRSLSVPTWSAMRRLTALCILFLDWFSDSKLAPMSIWLSIVLMLLGAILAGLGDFEGSLRGYVHVACNCLSSALYLRAVTQVKKKTGMSEMGVLMYTNMWCLLPVALFVLLSSEFHRVSSFPLLTDSGFLASLFGSSILSGLLNYLVFLSASVNSPLTTCVTGQAKNVVSSLGGFIFMPPAEYSIVHISGCLLGLMASVWYATLKFLDSQSRRKQD</sequence>
<evidence type="ECO:0000313" key="6">
    <source>
        <dbReference type="EMBL" id="CAE2255018.1"/>
    </source>
</evidence>
<evidence type="ECO:0000256" key="1">
    <source>
        <dbReference type="ARBA" id="ARBA00004141"/>
    </source>
</evidence>
<name>A0A7S4MYY6_GUITH</name>
<evidence type="ECO:0000256" key="5">
    <source>
        <dbReference type="SAM" id="Phobius"/>
    </source>
</evidence>
<keyword evidence="2 5" id="KW-0812">Transmembrane</keyword>
<feature type="transmembrane region" description="Helical" evidence="5">
    <location>
        <begin position="193"/>
        <end position="211"/>
    </location>
</feature>
<gene>
    <name evidence="6" type="ORF">GTHE00462_LOCUS3587</name>
</gene>
<dbReference type="InterPro" id="IPR050186">
    <property type="entry name" value="TPT_transporter"/>
</dbReference>
<feature type="transmembrane region" description="Helical" evidence="5">
    <location>
        <begin position="14"/>
        <end position="33"/>
    </location>
</feature>
<dbReference type="GO" id="GO:0016020">
    <property type="term" value="C:membrane"/>
    <property type="evidence" value="ECO:0007669"/>
    <property type="project" value="UniProtKB-SubCell"/>
</dbReference>
<dbReference type="EMBL" id="HBKN01004289">
    <property type="protein sequence ID" value="CAE2255018.1"/>
    <property type="molecule type" value="Transcribed_RNA"/>
</dbReference>
<feature type="transmembrane region" description="Helical" evidence="5">
    <location>
        <begin position="45"/>
        <end position="68"/>
    </location>
</feature>
<keyword evidence="3 5" id="KW-1133">Transmembrane helix</keyword>